<gene>
    <name evidence="2" type="ORF">WMY93_033947</name>
</gene>
<comment type="caution">
    <text evidence="2">The sequence shown here is derived from an EMBL/GenBank/DDBJ whole genome shotgun (WGS) entry which is preliminary data.</text>
</comment>
<protein>
    <submittedName>
        <fullName evidence="2">Uncharacterized protein</fullName>
    </submittedName>
</protein>
<evidence type="ECO:0000313" key="3">
    <source>
        <dbReference type="Proteomes" id="UP001460270"/>
    </source>
</evidence>
<feature type="region of interest" description="Disordered" evidence="1">
    <location>
        <begin position="1"/>
        <end position="146"/>
    </location>
</feature>
<dbReference type="Proteomes" id="UP001460270">
    <property type="component" value="Unassembled WGS sequence"/>
</dbReference>
<proteinExistence type="predicted"/>
<dbReference type="AlphaFoldDB" id="A0AAW0MIL7"/>
<dbReference type="EMBL" id="JBBPFD010000302">
    <property type="protein sequence ID" value="KAK7879265.1"/>
    <property type="molecule type" value="Genomic_DNA"/>
</dbReference>
<accession>A0AAW0MIL7</accession>
<feature type="compositionally biased region" description="Basic and acidic residues" evidence="1">
    <location>
        <begin position="31"/>
        <end position="43"/>
    </location>
</feature>
<reference evidence="3" key="1">
    <citation type="submission" date="2024-04" db="EMBL/GenBank/DDBJ databases">
        <title>Salinicola lusitanus LLJ914,a marine bacterium isolated from the Okinawa Trough.</title>
        <authorList>
            <person name="Li J."/>
        </authorList>
    </citation>
    <scope>NUCLEOTIDE SEQUENCE [LARGE SCALE GENOMIC DNA]</scope>
</reference>
<evidence type="ECO:0000256" key="1">
    <source>
        <dbReference type="SAM" id="MobiDB-lite"/>
    </source>
</evidence>
<sequence length="146" mass="16980">MKTGRSRTPGPGAEDWELNWEPEQVFNPENKIPRTKDVHDRASRVPCGEDPVYSQGLTQPQSRPDYSCRRERTGYQTRTTASRVPPDSSPDERRETENQDYSCKERDRLIDQDYRPPESPASRQTVQKPCEEKRPVIDQDYSLRAL</sequence>
<organism evidence="2 3">
    <name type="scientific">Mugilogobius chulae</name>
    <name type="common">yellowstripe goby</name>
    <dbReference type="NCBI Taxonomy" id="88201"/>
    <lineage>
        <taxon>Eukaryota</taxon>
        <taxon>Metazoa</taxon>
        <taxon>Chordata</taxon>
        <taxon>Craniata</taxon>
        <taxon>Vertebrata</taxon>
        <taxon>Euteleostomi</taxon>
        <taxon>Actinopterygii</taxon>
        <taxon>Neopterygii</taxon>
        <taxon>Teleostei</taxon>
        <taxon>Neoteleostei</taxon>
        <taxon>Acanthomorphata</taxon>
        <taxon>Gobiaria</taxon>
        <taxon>Gobiiformes</taxon>
        <taxon>Gobioidei</taxon>
        <taxon>Gobiidae</taxon>
        <taxon>Gobionellinae</taxon>
        <taxon>Mugilogobius</taxon>
    </lineage>
</organism>
<evidence type="ECO:0000313" key="2">
    <source>
        <dbReference type="EMBL" id="KAK7879265.1"/>
    </source>
</evidence>
<feature type="compositionally biased region" description="Polar residues" evidence="1">
    <location>
        <begin position="55"/>
        <end position="64"/>
    </location>
</feature>
<name>A0AAW0MIL7_9GOBI</name>
<feature type="compositionally biased region" description="Basic and acidic residues" evidence="1">
    <location>
        <begin position="90"/>
        <end position="116"/>
    </location>
</feature>
<keyword evidence="3" id="KW-1185">Reference proteome</keyword>